<gene>
    <name evidence="2" type="ORF">K469DRAFT_719461</name>
</gene>
<proteinExistence type="predicted"/>
<feature type="transmembrane region" description="Helical" evidence="1">
    <location>
        <begin position="6"/>
        <end position="25"/>
    </location>
</feature>
<dbReference type="Proteomes" id="UP000800200">
    <property type="component" value="Unassembled WGS sequence"/>
</dbReference>
<dbReference type="EMBL" id="ML994683">
    <property type="protein sequence ID" value="KAF2177800.1"/>
    <property type="molecule type" value="Genomic_DNA"/>
</dbReference>
<keyword evidence="1" id="KW-1133">Transmembrane helix</keyword>
<reference evidence="2" key="1">
    <citation type="journal article" date="2020" name="Stud. Mycol.">
        <title>101 Dothideomycetes genomes: a test case for predicting lifestyles and emergence of pathogens.</title>
        <authorList>
            <person name="Haridas S."/>
            <person name="Albert R."/>
            <person name="Binder M."/>
            <person name="Bloem J."/>
            <person name="Labutti K."/>
            <person name="Salamov A."/>
            <person name="Andreopoulos B."/>
            <person name="Baker S."/>
            <person name="Barry K."/>
            <person name="Bills G."/>
            <person name="Bluhm B."/>
            <person name="Cannon C."/>
            <person name="Castanera R."/>
            <person name="Culley D."/>
            <person name="Daum C."/>
            <person name="Ezra D."/>
            <person name="Gonzalez J."/>
            <person name="Henrissat B."/>
            <person name="Kuo A."/>
            <person name="Liang C."/>
            <person name="Lipzen A."/>
            <person name="Lutzoni F."/>
            <person name="Magnuson J."/>
            <person name="Mondo S."/>
            <person name="Nolan M."/>
            <person name="Ohm R."/>
            <person name="Pangilinan J."/>
            <person name="Park H.-J."/>
            <person name="Ramirez L."/>
            <person name="Alfaro M."/>
            <person name="Sun H."/>
            <person name="Tritt A."/>
            <person name="Yoshinaga Y."/>
            <person name="Zwiers L.-H."/>
            <person name="Turgeon B."/>
            <person name="Goodwin S."/>
            <person name="Spatafora J."/>
            <person name="Crous P."/>
            <person name="Grigoriev I."/>
        </authorList>
    </citation>
    <scope>NUCLEOTIDE SEQUENCE</scope>
    <source>
        <strain evidence="2">CBS 207.26</strain>
    </source>
</reference>
<organism evidence="2 3">
    <name type="scientific">Zopfia rhizophila CBS 207.26</name>
    <dbReference type="NCBI Taxonomy" id="1314779"/>
    <lineage>
        <taxon>Eukaryota</taxon>
        <taxon>Fungi</taxon>
        <taxon>Dikarya</taxon>
        <taxon>Ascomycota</taxon>
        <taxon>Pezizomycotina</taxon>
        <taxon>Dothideomycetes</taxon>
        <taxon>Dothideomycetes incertae sedis</taxon>
        <taxon>Zopfiaceae</taxon>
        <taxon>Zopfia</taxon>
    </lineage>
</organism>
<keyword evidence="3" id="KW-1185">Reference proteome</keyword>
<keyword evidence="1" id="KW-0812">Transmembrane</keyword>
<sequence length="53" mass="5816">MSVLSLMFILSLMSVLSLLLSVLSFRRNYFCKTFPGSRGDSHGDTIASCTLAQ</sequence>
<evidence type="ECO:0000313" key="2">
    <source>
        <dbReference type="EMBL" id="KAF2177800.1"/>
    </source>
</evidence>
<protein>
    <submittedName>
        <fullName evidence="2">Uncharacterized protein</fullName>
    </submittedName>
</protein>
<feature type="non-terminal residue" evidence="2">
    <location>
        <position position="53"/>
    </location>
</feature>
<keyword evidence="1" id="KW-0472">Membrane</keyword>
<evidence type="ECO:0000313" key="3">
    <source>
        <dbReference type="Proteomes" id="UP000800200"/>
    </source>
</evidence>
<dbReference type="AlphaFoldDB" id="A0A6A6DIP8"/>
<accession>A0A6A6DIP8</accession>
<evidence type="ECO:0000256" key="1">
    <source>
        <dbReference type="SAM" id="Phobius"/>
    </source>
</evidence>
<name>A0A6A6DIP8_9PEZI</name>